<dbReference type="EMBL" id="LT670817">
    <property type="protein sequence ID" value="SHH85476.1"/>
    <property type="molecule type" value="Genomic_DNA"/>
</dbReference>
<gene>
    <name evidence="2" type="ORF">SAMN05443248_6511</name>
</gene>
<sequence length="67" mass="7455">MSIIPLHLQRRFEQRWAARFGSLAIPAAPKNVGLKGPPVNMRRARQKPKKNQPGRVGDCALIINVAN</sequence>
<evidence type="ECO:0000256" key="1">
    <source>
        <dbReference type="SAM" id="MobiDB-lite"/>
    </source>
</evidence>
<evidence type="ECO:0000313" key="3">
    <source>
        <dbReference type="Proteomes" id="UP000189796"/>
    </source>
</evidence>
<protein>
    <submittedName>
        <fullName evidence="2">Uncharacterized protein</fullName>
    </submittedName>
</protein>
<dbReference type="AlphaFoldDB" id="A0A1M5WD88"/>
<reference evidence="2 3" key="1">
    <citation type="submission" date="2016-11" db="EMBL/GenBank/DDBJ databases">
        <authorList>
            <person name="Jaros S."/>
            <person name="Januszkiewicz K."/>
            <person name="Wedrychowicz H."/>
        </authorList>
    </citation>
    <scope>NUCLEOTIDE SEQUENCE [LARGE SCALE GENOMIC DNA]</scope>
    <source>
        <strain evidence="2 3">GAS138</strain>
    </source>
</reference>
<dbReference type="RefSeq" id="WP_079604896.1">
    <property type="nucleotide sequence ID" value="NZ_LT670817.1"/>
</dbReference>
<feature type="compositionally biased region" description="Basic residues" evidence="1">
    <location>
        <begin position="42"/>
        <end position="52"/>
    </location>
</feature>
<accession>A0A1M5WD88</accession>
<organism evidence="2 3">
    <name type="scientific">Bradyrhizobium erythrophlei</name>
    <dbReference type="NCBI Taxonomy" id="1437360"/>
    <lineage>
        <taxon>Bacteria</taxon>
        <taxon>Pseudomonadati</taxon>
        <taxon>Pseudomonadota</taxon>
        <taxon>Alphaproteobacteria</taxon>
        <taxon>Hyphomicrobiales</taxon>
        <taxon>Nitrobacteraceae</taxon>
        <taxon>Bradyrhizobium</taxon>
    </lineage>
</organism>
<dbReference type="OrthoDB" id="8271509at2"/>
<evidence type="ECO:0000313" key="2">
    <source>
        <dbReference type="EMBL" id="SHH85476.1"/>
    </source>
</evidence>
<name>A0A1M5WD88_9BRAD</name>
<feature type="region of interest" description="Disordered" evidence="1">
    <location>
        <begin position="31"/>
        <end position="55"/>
    </location>
</feature>
<dbReference type="Proteomes" id="UP000189796">
    <property type="component" value="Chromosome I"/>
</dbReference>
<proteinExistence type="predicted"/>